<keyword evidence="1" id="KW-0238">DNA-binding</keyword>
<dbReference type="Pfam" id="PF06224">
    <property type="entry name" value="AlkZ-like"/>
    <property type="match status" value="1"/>
</dbReference>
<evidence type="ECO:0000313" key="1">
    <source>
        <dbReference type="EMBL" id="GAA3746847.1"/>
    </source>
</evidence>
<reference evidence="2" key="1">
    <citation type="journal article" date="2019" name="Int. J. Syst. Evol. Microbiol.">
        <title>The Global Catalogue of Microorganisms (GCM) 10K type strain sequencing project: providing services to taxonomists for standard genome sequencing and annotation.</title>
        <authorList>
            <consortium name="The Broad Institute Genomics Platform"/>
            <consortium name="The Broad Institute Genome Sequencing Center for Infectious Disease"/>
            <person name="Wu L."/>
            <person name="Ma J."/>
        </authorList>
    </citation>
    <scope>NUCLEOTIDE SEQUENCE [LARGE SCALE GENOMIC DNA]</scope>
    <source>
        <strain evidence="2">JCM 16949</strain>
    </source>
</reference>
<comment type="caution">
    <text evidence="1">The sequence shown here is derived from an EMBL/GenBank/DDBJ whole genome shotgun (WGS) entry which is preliminary data.</text>
</comment>
<dbReference type="PANTHER" id="PTHR38479">
    <property type="entry name" value="LMO0824 PROTEIN"/>
    <property type="match status" value="1"/>
</dbReference>
<accession>A0ABP7FS18</accession>
<dbReference type="EMBL" id="BAABAE010000003">
    <property type="protein sequence ID" value="GAA3746847.1"/>
    <property type="molecule type" value="Genomic_DNA"/>
</dbReference>
<dbReference type="Proteomes" id="UP001501004">
    <property type="component" value="Unassembled WGS sequence"/>
</dbReference>
<dbReference type="RefSeq" id="WP_344756783.1">
    <property type="nucleotide sequence ID" value="NZ_BAABAE010000003.1"/>
</dbReference>
<evidence type="ECO:0000313" key="2">
    <source>
        <dbReference type="Proteomes" id="UP001501004"/>
    </source>
</evidence>
<organism evidence="1 2">
    <name type="scientific">Leifsonella bigeumensis</name>
    <dbReference type="NCBI Taxonomy" id="433643"/>
    <lineage>
        <taxon>Bacteria</taxon>
        <taxon>Bacillati</taxon>
        <taxon>Actinomycetota</taxon>
        <taxon>Actinomycetes</taxon>
        <taxon>Micrococcales</taxon>
        <taxon>Microbacteriaceae</taxon>
        <taxon>Leifsonella</taxon>
    </lineage>
</organism>
<protein>
    <submittedName>
        <fullName evidence="1">Winged helix DNA-binding domain-containing protein</fullName>
    </submittedName>
</protein>
<dbReference type="PANTHER" id="PTHR38479:SF2">
    <property type="entry name" value="WINGED HELIX DNA-BINDING DOMAIN-CONTAINING PROTEIN"/>
    <property type="match status" value="1"/>
</dbReference>
<proteinExistence type="predicted"/>
<keyword evidence="2" id="KW-1185">Reference proteome</keyword>
<dbReference type="InterPro" id="IPR009351">
    <property type="entry name" value="AlkZ-like"/>
</dbReference>
<gene>
    <name evidence="1" type="ORF">GCM10022239_22980</name>
</gene>
<sequence length="383" mass="40994">MQVSWRDVTARRLSRHGLSRPLPDVVSAVSAMVGAHAQVMSAAELAVGIRTRGAAASDLAAAIRRDGLLVKTFGPRGTVHLLPASELGEWLGALRALPVSTGQPEGVRLEPGQLDEVLAAVADALGAIPAGADGTGLTTDELDNAVLSRLGPWAGERTVPAFGGWSPRWRQAIIPAAHAGILVFGANRGTRVTYLPAPDFEPVPDADLRLLRRYLHSYGPAMPGDYARWLAIRVGRAQELFARAALDHAGLDRVDLLGRESWVNAGDTAFGNDSLPDLRLLPYFDPYVVGSWPREKLFPGRAWDRALAGGQAGNYPVLLLGGIAGGIWHLKRRARRATMTVEPFSTLSQRRRVALEAEAHRVGRIVGAEIELVLGEVPVGPHA</sequence>
<name>A0ABP7FS18_9MICO</name>
<dbReference type="GO" id="GO:0003677">
    <property type="term" value="F:DNA binding"/>
    <property type="evidence" value="ECO:0007669"/>
    <property type="project" value="UniProtKB-KW"/>
</dbReference>